<dbReference type="SUPFAM" id="SSF51735">
    <property type="entry name" value="NAD(P)-binding Rossmann-fold domains"/>
    <property type="match status" value="1"/>
</dbReference>
<accession>A0A7C8MKT7</accession>
<comment type="similarity">
    <text evidence="1">Belongs to the zinc-containing alcohol dehydrogenase family.</text>
</comment>
<dbReference type="InterPro" id="IPR047122">
    <property type="entry name" value="Trans-enoyl_RdTase-like"/>
</dbReference>
<dbReference type="InterPro" id="IPR036291">
    <property type="entry name" value="NAD(P)-bd_dom_sf"/>
</dbReference>
<evidence type="ECO:0000256" key="2">
    <source>
        <dbReference type="ARBA" id="ARBA00023002"/>
    </source>
</evidence>
<protein>
    <recommendedName>
        <fullName evidence="5">Alcohol dehydrogenase-like C-terminal domain-containing protein</fullName>
    </recommendedName>
</protein>
<dbReference type="GO" id="GO:0016651">
    <property type="term" value="F:oxidoreductase activity, acting on NAD(P)H"/>
    <property type="evidence" value="ECO:0007669"/>
    <property type="project" value="InterPro"/>
</dbReference>
<dbReference type="SUPFAM" id="SSF50129">
    <property type="entry name" value="GroES-like"/>
    <property type="match status" value="1"/>
</dbReference>
<comment type="caution">
    <text evidence="3">The sequence shown here is derived from an EMBL/GenBank/DDBJ whole genome shotgun (WGS) entry which is preliminary data.</text>
</comment>
<name>A0A7C8MKT7_9PLEO</name>
<reference evidence="3 4" key="1">
    <citation type="submission" date="2020-01" db="EMBL/GenBank/DDBJ databases">
        <authorList>
            <consortium name="DOE Joint Genome Institute"/>
            <person name="Haridas S."/>
            <person name="Albert R."/>
            <person name="Binder M."/>
            <person name="Bloem J."/>
            <person name="Labutti K."/>
            <person name="Salamov A."/>
            <person name="Andreopoulos B."/>
            <person name="Baker S.E."/>
            <person name="Barry K."/>
            <person name="Bills G."/>
            <person name="Bluhm B.H."/>
            <person name="Cannon C."/>
            <person name="Castanera R."/>
            <person name="Culley D.E."/>
            <person name="Daum C."/>
            <person name="Ezra D."/>
            <person name="Gonzalez J.B."/>
            <person name="Henrissat B."/>
            <person name="Kuo A."/>
            <person name="Liang C."/>
            <person name="Lipzen A."/>
            <person name="Lutzoni F."/>
            <person name="Magnuson J."/>
            <person name="Mondo S."/>
            <person name="Nolan M."/>
            <person name="Ohm R."/>
            <person name="Pangilinan J."/>
            <person name="Park H.-J.H."/>
            <person name="Ramirez L."/>
            <person name="Alfaro M."/>
            <person name="Sun H."/>
            <person name="Tritt A."/>
            <person name="Yoshinaga Y."/>
            <person name="Zwiers L.-H.L."/>
            <person name="Turgeon B.G."/>
            <person name="Goodwin S.B."/>
            <person name="Spatafora J.W."/>
            <person name="Crous P.W."/>
            <person name="Grigoriev I.V."/>
        </authorList>
    </citation>
    <scope>NUCLEOTIDE SEQUENCE [LARGE SCALE GENOMIC DNA]</scope>
    <source>
        <strain evidence="3 4">CBS 611.86</strain>
    </source>
</reference>
<dbReference type="EMBL" id="JAADJZ010000004">
    <property type="protein sequence ID" value="KAF2875842.1"/>
    <property type="molecule type" value="Genomic_DNA"/>
</dbReference>
<evidence type="ECO:0000313" key="3">
    <source>
        <dbReference type="EMBL" id="KAF2875842.1"/>
    </source>
</evidence>
<keyword evidence="2" id="KW-0560">Oxidoreductase</keyword>
<organism evidence="3 4">
    <name type="scientific">Massariosphaeria phaeospora</name>
    <dbReference type="NCBI Taxonomy" id="100035"/>
    <lineage>
        <taxon>Eukaryota</taxon>
        <taxon>Fungi</taxon>
        <taxon>Dikarya</taxon>
        <taxon>Ascomycota</taxon>
        <taxon>Pezizomycotina</taxon>
        <taxon>Dothideomycetes</taxon>
        <taxon>Pleosporomycetidae</taxon>
        <taxon>Pleosporales</taxon>
        <taxon>Pleosporales incertae sedis</taxon>
        <taxon>Massariosphaeria</taxon>
    </lineage>
</organism>
<evidence type="ECO:0008006" key="5">
    <source>
        <dbReference type="Google" id="ProtNLM"/>
    </source>
</evidence>
<keyword evidence="4" id="KW-1185">Reference proteome</keyword>
<dbReference type="InterPro" id="IPR011032">
    <property type="entry name" value="GroES-like_sf"/>
</dbReference>
<dbReference type="Proteomes" id="UP000481861">
    <property type="component" value="Unassembled WGS sequence"/>
</dbReference>
<dbReference type="PANTHER" id="PTHR45348">
    <property type="entry name" value="HYPOTHETICAL OXIDOREDUCTASE (EUROFUNG)"/>
    <property type="match status" value="1"/>
</dbReference>
<evidence type="ECO:0000256" key="1">
    <source>
        <dbReference type="ARBA" id="ARBA00008072"/>
    </source>
</evidence>
<dbReference type="Gene3D" id="3.40.50.720">
    <property type="entry name" value="NAD(P)-binding Rossmann-like Domain"/>
    <property type="match status" value="1"/>
</dbReference>
<dbReference type="PANTHER" id="PTHR45348:SF2">
    <property type="entry name" value="ZINC-TYPE ALCOHOL DEHYDROGENASE-LIKE PROTEIN C2E1P3.01"/>
    <property type="match status" value="1"/>
</dbReference>
<dbReference type="Gene3D" id="3.90.180.10">
    <property type="entry name" value="Medium-chain alcohol dehydrogenases, catalytic domain"/>
    <property type="match status" value="1"/>
</dbReference>
<sequence>MKALPVSLNPGCDYAGVVEAVRKDCRDDIQFGDRIYGLVHGANNSQLEDGAFAEYGLALYEERGLSLPSAPATEPFLILIYGGRTCHGALAIQYTKLSGLTVIATASPRNSDFVESRGADAYVLDTTALPETTEIDMQALASGIDHSEVLHYISFVPVGSISRKKDVYARNFLGYTAFGEAFDKFGIYFPAMSERYASMTQFLECFISLQDLREIKVSGRKLVYMLGDTA</sequence>
<proteinExistence type="inferred from homology"/>
<evidence type="ECO:0000313" key="4">
    <source>
        <dbReference type="Proteomes" id="UP000481861"/>
    </source>
</evidence>
<dbReference type="AlphaFoldDB" id="A0A7C8MKT7"/>
<dbReference type="OrthoDB" id="48317at2759"/>
<gene>
    <name evidence="3" type="ORF">BDV95DRAFT_674905</name>
</gene>